<keyword evidence="6" id="KW-1185">Reference proteome</keyword>
<evidence type="ECO:0000256" key="2">
    <source>
        <dbReference type="ARBA" id="ARBA00022741"/>
    </source>
</evidence>
<dbReference type="Proteomes" id="UP001597417">
    <property type="component" value="Unassembled WGS sequence"/>
</dbReference>
<dbReference type="EMBL" id="JBHUKR010000015">
    <property type="protein sequence ID" value="MFD2419905.1"/>
    <property type="molecule type" value="Genomic_DNA"/>
</dbReference>
<sequence>MPANTVGPLVVGVDGSTSALNAVRWAAAGAAPRNRTLRLVHALDDLAARYPKPIPTDEDLVERFRLRGHRLLREARDVAREVDQNVKIEMDLSQRRPVEALRAESSSASLLVLGTTGIRPLGRALIGSVSIALAAHARCPVALIRPHVAEEAPPTDGPVVVGVDGSPSSEEAVALAFDAASWRRVPLVAVHAWDDAFLAEMFDEARWERERPEMEQRECEVLAQRLAGWQEKYPDVVVRRAVTRGRASDELLAFADRAQLIVVGSRGRGGLAGMLLGSTSQALMSYALCPVIVARAEE</sequence>
<keyword evidence="3" id="KW-0067">ATP-binding</keyword>
<dbReference type="SUPFAM" id="SSF52402">
    <property type="entry name" value="Adenine nucleotide alpha hydrolases-like"/>
    <property type="match status" value="2"/>
</dbReference>
<reference evidence="6" key="1">
    <citation type="journal article" date="2019" name="Int. J. Syst. Evol. Microbiol.">
        <title>The Global Catalogue of Microorganisms (GCM) 10K type strain sequencing project: providing services to taxonomists for standard genome sequencing and annotation.</title>
        <authorList>
            <consortium name="The Broad Institute Genomics Platform"/>
            <consortium name="The Broad Institute Genome Sequencing Center for Infectious Disease"/>
            <person name="Wu L."/>
            <person name="Ma J."/>
        </authorList>
    </citation>
    <scope>NUCLEOTIDE SEQUENCE [LARGE SCALE GENOMIC DNA]</scope>
    <source>
        <strain evidence="6">CGMCC 4.7645</strain>
    </source>
</reference>
<organism evidence="5 6">
    <name type="scientific">Amycolatopsis pigmentata</name>
    <dbReference type="NCBI Taxonomy" id="450801"/>
    <lineage>
        <taxon>Bacteria</taxon>
        <taxon>Bacillati</taxon>
        <taxon>Actinomycetota</taxon>
        <taxon>Actinomycetes</taxon>
        <taxon>Pseudonocardiales</taxon>
        <taxon>Pseudonocardiaceae</taxon>
        <taxon>Amycolatopsis</taxon>
    </lineage>
</organism>
<dbReference type="Pfam" id="PF00582">
    <property type="entry name" value="Usp"/>
    <property type="match status" value="2"/>
</dbReference>
<evidence type="ECO:0000259" key="4">
    <source>
        <dbReference type="Pfam" id="PF00582"/>
    </source>
</evidence>
<evidence type="ECO:0000256" key="1">
    <source>
        <dbReference type="ARBA" id="ARBA00008791"/>
    </source>
</evidence>
<proteinExistence type="inferred from homology"/>
<gene>
    <name evidence="5" type="ORF">ACFSXZ_26600</name>
</gene>
<dbReference type="InterPro" id="IPR006016">
    <property type="entry name" value="UspA"/>
</dbReference>
<comment type="caution">
    <text evidence="5">The sequence shown here is derived from an EMBL/GenBank/DDBJ whole genome shotgun (WGS) entry which is preliminary data.</text>
</comment>
<dbReference type="InterPro" id="IPR006015">
    <property type="entry name" value="Universal_stress_UspA"/>
</dbReference>
<dbReference type="PANTHER" id="PTHR46268:SF27">
    <property type="entry name" value="UNIVERSAL STRESS PROTEIN RV2623"/>
    <property type="match status" value="1"/>
</dbReference>
<dbReference type="PANTHER" id="PTHR46268">
    <property type="entry name" value="STRESS RESPONSE PROTEIN NHAX"/>
    <property type="match status" value="1"/>
</dbReference>
<dbReference type="RefSeq" id="WP_378267930.1">
    <property type="nucleotide sequence ID" value="NZ_JBHUKR010000015.1"/>
</dbReference>
<evidence type="ECO:0000313" key="6">
    <source>
        <dbReference type="Proteomes" id="UP001597417"/>
    </source>
</evidence>
<keyword evidence="2" id="KW-0547">Nucleotide-binding</keyword>
<dbReference type="InterPro" id="IPR014729">
    <property type="entry name" value="Rossmann-like_a/b/a_fold"/>
</dbReference>
<dbReference type="Gene3D" id="3.40.50.620">
    <property type="entry name" value="HUPs"/>
    <property type="match status" value="2"/>
</dbReference>
<feature type="domain" description="UspA" evidence="4">
    <location>
        <begin position="158"/>
        <end position="295"/>
    </location>
</feature>
<dbReference type="PRINTS" id="PR01438">
    <property type="entry name" value="UNVRSLSTRESS"/>
</dbReference>
<comment type="similarity">
    <text evidence="1">Belongs to the universal stress protein A family.</text>
</comment>
<feature type="domain" description="UspA" evidence="4">
    <location>
        <begin position="9"/>
        <end position="145"/>
    </location>
</feature>
<evidence type="ECO:0000313" key="5">
    <source>
        <dbReference type="EMBL" id="MFD2419905.1"/>
    </source>
</evidence>
<name>A0ABW5G020_9PSEU</name>
<accession>A0ABW5G020</accession>
<evidence type="ECO:0000256" key="3">
    <source>
        <dbReference type="ARBA" id="ARBA00022840"/>
    </source>
</evidence>
<protein>
    <submittedName>
        <fullName evidence="5">Universal stress protein</fullName>
    </submittedName>
</protein>